<dbReference type="Pfam" id="PF00702">
    <property type="entry name" value="Hydrolase"/>
    <property type="match status" value="1"/>
</dbReference>
<comment type="function">
    <text evidence="3">Catalyzes the hydrolytic dehalogenation of small (S)-2-haloalkanoic acids to yield the corresponding (R)-2-hydroxyalkanoic acids.</text>
</comment>
<comment type="catalytic activity">
    <reaction evidence="3">
        <text>an (S)-2-haloacid + H2O = a (2R)-2-hydroxycarboxylate + a halide anion + H(+)</text>
        <dbReference type="Rhea" id="RHEA:11192"/>
        <dbReference type="ChEBI" id="CHEBI:15377"/>
        <dbReference type="ChEBI" id="CHEBI:15378"/>
        <dbReference type="ChEBI" id="CHEBI:16042"/>
        <dbReference type="ChEBI" id="CHEBI:58314"/>
        <dbReference type="ChEBI" id="CHEBI:137405"/>
        <dbReference type="EC" id="3.8.1.2"/>
    </reaction>
</comment>
<name>A0A9X9XJZ4_9PROT</name>
<dbReference type="NCBIfam" id="TIGR01509">
    <property type="entry name" value="HAD-SF-IA-v3"/>
    <property type="match status" value="1"/>
</dbReference>
<comment type="caution">
    <text evidence="4">The sequence shown here is derived from an EMBL/GenBank/DDBJ whole genome shotgun (WGS) entry which is preliminary data.</text>
</comment>
<evidence type="ECO:0000256" key="2">
    <source>
        <dbReference type="ARBA" id="ARBA00022801"/>
    </source>
</evidence>
<evidence type="ECO:0000313" key="4">
    <source>
        <dbReference type="EMBL" id="MBR0684030.1"/>
    </source>
</evidence>
<keyword evidence="5" id="KW-1185">Reference proteome</keyword>
<dbReference type="NCBIfam" id="TIGR01428">
    <property type="entry name" value="HAD_type_II"/>
    <property type="match status" value="1"/>
</dbReference>
<accession>A0A9X9XJZ4</accession>
<dbReference type="InterPro" id="IPR006439">
    <property type="entry name" value="HAD-SF_hydro_IA"/>
</dbReference>
<dbReference type="InterPro" id="IPR036412">
    <property type="entry name" value="HAD-like_sf"/>
</dbReference>
<dbReference type="Gene3D" id="1.10.150.240">
    <property type="entry name" value="Putative phosphatase, domain 2"/>
    <property type="match status" value="1"/>
</dbReference>
<evidence type="ECO:0000256" key="3">
    <source>
        <dbReference type="RuleBase" id="RU368077"/>
    </source>
</evidence>
<dbReference type="AlphaFoldDB" id="A0A9X9XJZ4"/>
<dbReference type="SFLD" id="SFLDG01129">
    <property type="entry name" value="C1.5:_HAD__Beta-PGM__Phosphata"/>
    <property type="match status" value="1"/>
</dbReference>
<sequence length="225" mass="24271">MPAPEAVVFDAYGTLLDVNAAMAAHAARLGDRWAALSAEWRAKQLEYTWVRSLTGAAHHEDFWLCTRDALEFVFARHKISDPRLAKDLMEAYRTLPAYPEVPAMLATVRAQGIATAILSNGTPGMLADAVAAAGIAPLIDEILSVEEVGVFKPDPRVYRLATRQFGCPPDRLVFVSGNAWDVQAAHAFNMSVVRVDRSGGPDEYGLAAAEVTVLPDLSGLPDLLA</sequence>
<dbReference type="EMBL" id="JAAEDL010000051">
    <property type="protein sequence ID" value="MBR0684030.1"/>
    <property type="molecule type" value="Genomic_DNA"/>
</dbReference>
<dbReference type="GO" id="GO:0018784">
    <property type="term" value="F:(S)-2-haloacid dehalogenase activity"/>
    <property type="evidence" value="ECO:0007669"/>
    <property type="project" value="UniProtKB-UniRule"/>
</dbReference>
<gene>
    <name evidence="4" type="ORF">GXW74_26420</name>
</gene>
<dbReference type="SFLD" id="SFLDF00045">
    <property type="entry name" value="2-haloacid_dehalogenase"/>
    <property type="match status" value="1"/>
</dbReference>
<dbReference type="Gene3D" id="3.40.50.1000">
    <property type="entry name" value="HAD superfamily/HAD-like"/>
    <property type="match status" value="1"/>
</dbReference>
<dbReference type="SUPFAM" id="SSF56784">
    <property type="entry name" value="HAD-like"/>
    <property type="match status" value="1"/>
</dbReference>
<dbReference type="Proteomes" id="UP001138709">
    <property type="component" value="Unassembled WGS sequence"/>
</dbReference>
<protein>
    <recommendedName>
        <fullName evidence="3">(S)-2-haloacid dehalogenase</fullName>
        <ecNumber evidence="3">3.8.1.2</ecNumber>
    </recommendedName>
    <alternativeName>
        <fullName evidence="3">2-haloalkanoic acid dehalogenase</fullName>
    </alternativeName>
    <alternativeName>
        <fullName evidence="3">Halocarboxylic acid halidohydrolase</fullName>
    </alternativeName>
    <alternativeName>
        <fullName evidence="3">L-2-haloacid dehalogenase</fullName>
    </alternativeName>
</protein>
<organism evidence="4 5">
    <name type="scientific">Neoroseomonas eburnea</name>
    <dbReference type="NCBI Taxonomy" id="1346889"/>
    <lineage>
        <taxon>Bacteria</taxon>
        <taxon>Pseudomonadati</taxon>
        <taxon>Pseudomonadota</taxon>
        <taxon>Alphaproteobacteria</taxon>
        <taxon>Acetobacterales</taxon>
        <taxon>Acetobacteraceae</taxon>
        <taxon>Neoroseomonas</taxon>
    </lineage>
</organism>
<dbReference type="PANTHER" id="PTHR43316:SF3">
    <property type="entry name" value="HALOACID DEHALOGENASE, TYPE II (AFU_ORTHOLOGUE AFUA_2G07750)-RELATED"/>
    <property type="match status" value="1"/>
</dbReference>
<comment type="similarity">
    <text evidence="1 3">Belongs to the HAD-like hydrolase superfamily. S-2-haloalkanoic acid dehalogenase family.</text>
</comment>
<dbReference type="EC" id="3.8.1.2" evidence="3"/>
<dbReference type="InterPro" id="IPR006328">
    <property type="entry name" value="2-HAD"/>
</dbReference>
<dbReference type="SFLD" id="SFLDS00003">
    <property type="entry name" value="Haloacid_Dehalogenase"/>
    <property type="match status" value="1"/>
</dbReference>
<reference evidence="4" key="1">
    <citation type="submission" date="2020-01" db="EMBL/GenBank/DDBJ databases">
        <authorList>
            <person name="Rat A."/>
        </authorList>
    </citation>
    <scope>NUCLEOTIDE SEQUENCE</scope>
    <source>
        <strain evidence="4">LMG 31228</strain>
    </source>
</reference>
<dbReference type="PANTHER" id="PTHR43316">
    <property type="entry name" value="HYDROLASE, HALOACID DELAHOGENASE-RELATED"/>
    <property type="match status" value="1"/>
</dbReference>
<keyword evidence="2 3" id="KW-0378">Hydrolase</keyword>
<dbReference type="SFLD" id="SFLDG01135">
    <property type="entry name" value="C1.5.6:_HAD__Beta-PGM__Phospha"/>
    <property type="match status" value="1"/>
</dbReference>
<evidence type="ECO:0000313" key="5">
    <source>
        <dbReference type="Proteomes" id="UP001138709"/>
    </source>
</evidence>
<dbReference type="InterPro" id="IPR051540">
    <property type="entry name" value="S-2-haloacid_dehalogenase"/>
</dbReference>
<proteinExistence type="inferred from homology"/>
<evidence type="ECO:0000256" key="1">
    <source>
        <dbReference type="ARBA" id="ARBA00008106"/>
    </source>
</evidence>
<reference evidence="4" key="2">
    <citation type="journal article" date="2021" name="Syst. Appl. Microbiol.">
        <title>Roseomonas hellenica sp. nov., isolated from roots of wild-growing Alkanna tinctoria.</title>
        <authorList>
            <person name="Rat A."/>
            <person name="Naranjo H.D."/>
            <person name="Lebbe L."/>
            <person name="Cnockaert M."/>
            <person name="Krigas N."/>
            <person name="Grigoriadou K."/>
            <person name="Maloupa E."/>
            <person name="Willems A."/>
        </authorList>
    </citation>
    <scope>NUCLEOTIDE SEQUENCE</scope>
    <source>
        <strain evidence="4">LMG 31228</strain>
    </source>
</reference>
<dbReference type="RefSeq" id="WP_211849767.1">
    <property type="nucleotide sequence ID" value="NZ_JAAEDL010000051.1"/>
</dbReference>
<dbReference type="InterPro" id="IPR023198">
    <property type="entry name" value="PGP-like_dom2"/>
</dbReference>
<dbReference type="PRINTS" id="PR00413">
    <property type="entry name" value="HADHALOGNASE"/>
</dbReference>
<dbReference type="NCBIfam" id="TIGR01493">
    <property type="entry name" value="HAD-SF-IA-v2"/>
    <property type="match status" value="1"/>
</dbReference>
<dbReference type="CDD" id="cd02588">
    <property type="entry name" value="HAD_L2-DEX"/>
    <property type="match status" value="1"/>
</dbReference>
<dbReference type="InterPro" id="IPR023214">
    <property type="entry name" value="HAD_sf"/>
</dbReference>